<dbReference type="InterPro" id="IPR011333">
    <property type="entry name" value="SKP1/BTB/POZ_sf"/>
</dbReference>
<evidence type="ECO:0000313" key="2">
    <source>
        <dbReference type="EMBL" id="KAF4584373.1"/>
    </source>
</evidence>
<comment type="caution">
    <text evidence="2">The sequence shown here is derived from an EMBL/GenBank/DDBJ whole genome shotgun (WGS) entry which is preliminary data.</text>
</comment>
<protein>
    <submittedName>
        <fullName evidence="2">BTB/POZ domain-containing protein</fullName>
    </submittedName>
</protein>
<organism evidence="2 3">
    <name type="scientific">Ophiocordyceps camponoti-floridani</name>
    <dbReference type="NCBI Taxonomy" id="2030778"/>
    <lineage>
        <taxon>Eukaryota</taxon>
        <taxon>Fungi</taxon>
        <taxon>Dikarya</taxon>
        <taxon>Ascomycota</taxon>
        <taxon>Pezizomycotina</taxon>
        <taxon>Sordariomycetes</taxon>
        <taxon>Hypocreomycetidae</taxon>
        <taxon>Hypocreales</taxon>
        <taxon>Ophiocordycipitaceae</taxon>
        <taxon>Ophiocordyceps</taxon>
    </lineage>
</organism>
<accession>A0A8H4Q3V5</accession>
<evidence type="ECO:0000256" key="1">
    <source>
        <dbReference type="SAM" id="MobiDB-lite"/>
    </source>
</evidence>
<dbReference type="PANTHER" id="PTHR31758:SF2">
    <property type="entry name" value="BTB_POZ DOMAIN-CONTAINING PROTEIN YLR108C"/>
    <property type="match status" value="1"/>
</dbReference>
<dbReference type="PANTHER" id="PTHR31758">
    <property type="entry name" value="BTB/POZ DOMAIN-CONTAINING PROTEIN YLR108C"/>
    <property type="match status" value="1"/>
</dbReference>
<name>A0A8H4Q3V5_9HYPO</name>
<dbReference type="Gene3D" id="3.30.710.10">
    <property type="entry name" value="Potassium Channel Kv1.1, Chain A"/>
    <property type="match status" value="1"/>
</dbReference>
<dbReference type="OrthoDB" id="2414723at2759"/>
<dbReference type="EMBL" id="JAACLJ010000006">
    <property type="protein sequence ID" value="KAF4584373.1"/>
    <property type="molecule type" value="Genomic_DNA"/>
</dbReference>
<sequence>MASTSPSDAHDLTPAGPHQTLPPNHLFAIQVGHQMFKLSGASLSSDSPSYFTRHFSQATDVHRPLYIDRDPDTFRDMELHLQGYHVSARDGTHLVRLLSDARFYSLAKLTSQLYEADVFVSVGGREFRLSRRLLTSPTNSPNFFSLFISGVDRGRDNDGDGDGGDDDDDDDDDDDGGGGGTGADMVMPGPSLPNRSAETFAELVRLLCGYRPRQWDETLRRDLLQDARYFGFKGVEQMLIPHALSYNPVLVRHEICILLDNVQKSGVSISPQAQQHQGETIAWVQYARPLIDDAPADLIVEMGSDSTRLLWGSDGPRADFSGETRARVAKLLSVLAGKMSLPPTTQPLGLLMASGGASSQPPTPGNTPLSADLVRVSMTRDTAVVLDGTCLVVGGETGGDDEGGSRKRRRVTRGGRFGS</sequence>
<feature type="region of interest" description="Disordered" evidence="1">
    <location>
        <begin position="394"/>
        <end position="419"/>
    </location>
</feature>
<evidence type="ECO:0000313" key="3">
    <source>
        <dbReference type="Proteomes" id="UP000562929"/>
    </source>
</evidence>
<reference evidence="2 3" key="1">
    <citation type="journal article" date="2020" name="G3 (Bethesda)">
        <title>Genetic Underpinnings of Host Manipulation by Ophiocordyceps as Revealed by Comparative Transcriptomics.</title>
        <authorList>
            <person name="Will I."/>
            <person name="Das B."/>
            <person name="Trinh T."/>
            <person name="Brachmann A."/>
            <person name="Ohm R.A."/>
            <person name="de Bekker C."/>
        </authorList>
    </citation>
    <scope>NUCLEOTIDE SEQUENCE [LARGE SCALE GENOMIC DNA]</scope>
    <source>
        <strain evidence="2 3">EC05</strain>
    </source>
</reference>
<dbReference type="AlphaFoldDB" id="A0A8H4Q3V5"/>
<keyword evidence="3" id="KW-1185">Reference proteome</keyword>
<dbReference type="SUPFAM" id="SSF54695">
    <property type="entry name" value="POZ domain"/>
    <property type="match status" value="1"/>
</dbReference>
<feature type="region of interest" description="Disordered" evidence="1">
    <location>
        <begin position="154"/>
        <end position="192"/>
    </location>
</feature>
<dbReference type="Proteomes" id="UP000562929">
    <property type="component" value="Unassembled WGS sequence"/>
</dbReference>
<feature type="compositionally biased region" description="Acidic residues" evidence="1">
    <location>
        <begin position="159"/>
        <end position="176"/>
    </location>
</feature>
<proteinExistence type="predicted"/>
<gene>
    <name evidence="2" type="ORF">GQ602_005746</name>
</gene>